<feature type="transmembrane region" description="Helical" evidence="1">
    <location>
        <begin position="55"/>
        <end position="75"/>
    </location>
</feature>
<dbReference type="RefSeq" id="WP_070660467.1">
    <property type="nucleotide sequence ID" value="NZ_CAUVUD010000013.1"/>
</dbReference>
<comment type="caution">
    <text evidence="2">The sequence shown here is derived from an EMBL/GenBank/DDBJ whole genome shotgun (WGS) entry which is preliminary data.</text>
</comment>
<dbReference type="Proteomes" id="UP000219947">
    <property type="component" value="Unassembled WGS sequence"/>
</dbReference>
<keyword evidence="3" id="KW-1185">Reference proteome</keyword>
<sequence>MAERAHEIPAKYGDVLELFHPRMRSYGRRIEAALPGTITLVAAIAFLAYKRPALPYLVLVLIICFFAGLSLYSVLKPTIVAITKTHVLRARIFGWHAVERKDMDHTIFVEKLYGKKAHGQDLSNVVAKLKYRSFPSMWVLDKQGKSLLRLDGRVWDAKTMSTVASKLSDQTTVYKKANVLDIDRLHHGLITFTELHPGWKSATMAILAVLIVAILGGAAILPEDMARSIHLIP</sequence>
<gene>
    <name evidence="2" type="ORF">CRM92_05460</name>
</gene>
<keyword evidence="1" id="KW-0812">Transmembrane</keyword>
<evidence type="ECO:0000313" key="2">
    <source>
        <dbReference type="EMBL" id="PEN16146.1"/>
    </source>
</evidence>
<accession>A0A2A8D5A0</accession>
<feature type="transmembrane region" description="Helical" evidence="1">
    <location>
        <begin position="202"/>
        <end position="221"/>
    </location>
</feature>
<dbReference type="AlphaFoldDB" id="A0A2A8D5A0"/>
<name>A0A2A8D5A0_9MICC</name>
<keyword evidence="1" id="KW-0472">Membrane</keyword>
<protein>
    <submittedName>
        <fullName evidence="2">Uncharacterized protein</fullName>
    </submittedName>
</protein>
<organism evidence="2 3">
    <name type="scientific">Rothia dentocariosa</name>
    <dbReference type="NCBI Taxonomy" id="2047"/>
    <lineage>
        <taxon>Bacteria</taxon>
        <taxon>Bacillati</taxon>
        <taxon>Actinomycetota</taxon>
        <taxon>Actinomycetes</taxon>
        <taxon>Micrococcales</taxon>
        <taxon>Micrococcaceae</taxon>
        <taxon>Rothia</taxon>
    </lineage>
</organism>
<feature type="transmembrane region" description="Helical" evidence="1">
    <location>
        <begin position="32"/>
        <end position="49"/>
    </location>
</feature>
<keyword evidence="1" id="KW-1133">Transmembrane helix</keyword>
<reference evidence="2" key="1">
    <citation type="submission" date="2017-10" db="EMBL/GenBank/DDBJ databases">
        <title>Kefir isolates.</title>
        <authorList>
            <person name="Kim Y."/>
            <person name="Blasche S."/>
        </authorList>
    </citation>
    <scope>NUCLEOTIDE SEQUENCE [LARGE SCALE GENOMIC DNA]</scope>
    <source>
        <strain evidence="2">OG2-2</strain>
    </source>
</reference>
<evidence type="ECO:0000256" key="1">
    <source>
        <dbReference type="SAM" id="Phobius"/>
    </source>
</evidence>
<evidence type="ECO:0000313" key="3">
    <source>
        <dbReference type="Proteomes" id="UP000219947"/>
    </source>
</evidence>
<proteinExistence type="predicted"/>
<dbReference type="EMBL" id="PDEV01000002">
    <property type="protein sequence ID" value="PEN16146.1"/>
    <property type="molecule type" value="Genomic_DNA"/>
</dbReference>